<proteinExistence type="predicted"/>
<dbReference type="AlphaFoldDB" id="A0A8J6EC93"/>
<keyword evidence="2" id="KW-1185">Reference proteome</keyword>
<comment type="caution">
    <text evidence="1">The sequence shown here is derived from an EMBL/GenBank/DDBJ whole genome shotgun (WGS) entry which is preliminary data.</text>
</comment>
<dbReference type="EMBL" id="WNTK01006520">
    <property type="protein sequence ID" value="KAG9463541.1"/>
    <property type="molecule type" value="Genomic_DNA"/>
</dbReference>
<evidence type="ECO:0000313" key="2">
    <source>
        <dbReference type="Proteomes" id="UP000770717"/>
    </source>
</evidence>
<organism evidence="1 2">
    <name type="scientific">Eleutherodactylus coqui</name>
    <name type="common">Puerto Rican coqui</name>
    <dbReference type="NCBI Taxonomy" id="57060"/>
    <lineage>
        <taxon>Eukaryota</taxon>
        <taxon>Metazoa</taxon>
        <taxon>Chordata</taxon>
        <taxon>Craniata</taxon>
        <taxon>Vertebrata</taxon>
        <taxon>Euteleostomi</taxon>
        <taxon>Amphibia</taxon>
        <taxon>Batrachia</taxon>
        <taxon>Anura</taxon>
        <taxon>Neobatrachia</taxon>
        <taxon>Hyloidea</taxon>
        <taxon>Eleutherodactylidae</taxon>
        <taxon>Eleutherodactylinae</taxon>
        <taxon>Eleutherodactylus</taxon>
        <taxon>Eleutherodactylus</taxon>
    </lineage>
</organism>
<sequence length="67" mass="7132">MCAEDSVQYSGWSCHVCRGLWGHCALQCLILPCGPKPAWTLCTTVHLMWTEAFGGTVMGSISAGKSG</sequence>
<reference evidence="1" key="1">
    <citation type="thesis" date="2020" institute="ProQuest LLC" country="789 East Eisenhower Parkway, Ann Arbor, MI, USA">
        <title>Comparative Genomics and Chromosome Evolution.</title>
        <authorList>
            <person name="Mudd A.B."/>
        </authorList>
    </citation>
    <scope>NUCLEOTIDE SEQUENCE</scope>
    <source>
        <strain evidence="1">HN-11 Male</strain>
        <tissue evidence="1">Kidney and liver</tissue>
    </source>
</reference>
<dbReference type="Proteomes" id="UP000770717">
    <property type="component" value="Unassembled WGS sequence"/>
</dbReference>
<evidence type="ECO:0000313" key="1">
    <source>
        <dbReference type="EMBL" id="KAG9463541.1"/>
    </source>
</evidence>
<gene>
    <name evidence="1" type="ORF">GDO78_021537</name>
</gene>
<name>A0A8J6EC93_ELECQ</name>
<protein>
    <submittedName>
        <fullName evidence="1">Uncharacterized protein</fullName>
    </submittedName>
</protein>
<accession>A0A8J6EC93</accession>